<evidence type="ECO:0000259" key="12">
    <source>
        <dbReference type="Pfam" id="PF18962"/>
    </source>
</evidence>
<dbReference type="PANTHER" id="PTHR33478:SF1">
    <property type="entry name" value="EXTRACELLULAR METALLOPROTEINASE MEP"/>
    <property type="match status" value="1"/>
</dbReference>
<keyword evidence="5 13" id="KW-0645">Protease</keyword>
<dbReference type="CDD" id="cd09596">
    <property type="entry name" value="M36"/>
    <property type="match status" value="1"/>
</dbReference>
<name>M7N7U9_9BACT</name>
<dbReference type="SUPFAM" id="SSF52025">
    <property type="entry name" value="PA domain"/>
    <property type="match status" value="1"/>
</dbReference>
<evidence type="ECO:0000256" key="2">
    <source>
        <dbReference type="ARBA" id="ARBA00004613"/>
    </source>
</evidence>
<dbReference type="InterPro" id="IPR046450">
    <property type="entry name" value="PA_dom_sf"/>
</dbReference>
<dbReference type="Pfam" id="PF02128">
    <property type="entry name" value="Peptidase_M36"/>
    <property type="match status" value="1"/>
</dbReference>
<dbReference type="eggNOG" id="COG3291">
    <property type="taxonomic scope" value="Bacteria"/>
</dbReference>
<dbReference type="STRING" id="1279009.ADICEAN_01595"/>
<protein>
    <submittedName>
        <fullName evidence="13">Minor extracellular protease vpr</fullName>
        <ecNumber evidence="13">3.4.21.-</ecNumber>
    </submittedName>
</protein>
<gene>
    <name evidence="13" type="primary">vpr</name>
    <name evidence="13" type="ORF">ADICEAN_01595</name>
</gene>
<dbReference type="Gene3D" id="1.10.390.10">
    <property type="entry name" value="Neutral Protease Domain 2"/>
    <property type="match status" value="1"/>
</dbReference>
<dbReference type="Proteomes" id="UP000011910">
    <property type="component" value="Unassembled WGS sequence"/>
</dbReference>
<evidence type="ECO:0000256" key="3">
    <source>
        <dbReference type="ARBA" id="ARBA00006006"/>
    </source>
</evidence>
<dbReference type="SUPFAM" id="SSF49299">
    <property type="entry name" value="PKD domain"/>
    <property type="match status" value="1"/>
</dbReference>
<dbReference type="InterPro" id="IPR026444">
    <property type="entry name" value="Secre_tail"/>
</dbReference>
<comment type="subcellular location">
    <subcellularLocation>
        <location evidence="2">Secreted</location>
    </subcellularLocation>
</comment>
<evidence type="ECO:0000256" key="4">
    <source>
        <dbReference type="ARBA" id="ARBA00022525"/>
    </source>
</evidence>
<keyword evidence="9" id="KW-0482">Metalloprotease</keyword>
<dbReference type="AlphaFoldDB" id="M7N7U9"/>
<dbReference type="InterPro" id="IPR001842">
    <property type="entry name" value="Peptidase_M36"/>
</dbReference>
<dbReference type="GO" id="GO:0005615">
    <property type="term" value="C:extracellular space"/>
    <property type="evidence" value="ECO:0007669"/>
    <property type="project" value="InterPro"/>
</dbReference>
<dbReference type="PANTHER" id="PTHR33478">
    <property type="entry name" value="EXTRACELLULAR METALLOPROTEINASE MEP"/>
    <property type="match status" value="1"/>
</dbReference>
<dbReference type="NCBIfam" id="TIGR04183">
    <property type="entry name" value="Por_Secre_tail"/>
    <property type="match status" value="1"/>
</dbReference>
<dbReference type="Gene3D" id="3.10.170.10">
    <property type="match status" value="1"/>
</dbReference>
<dbReference type="InterPro" id="IPR035986">
    <property type="entry name" value="PKD_dom_sf"/>
</dbReference>
<keyword evidence="8" id="KW-0862">Zinc</keyword>
<keyword evidence="4" id="KW-0964">Secreted</keyword>
<comment type="similarity">
    <text evidence="3">Belongs to the peptidase M36 family.</text>
</comment>
<evidence type="ECO:0000256" key="1">
    <source>
        <dbReference type="ARBA" id="ARBA00001947"/>
    </source>
</evidence>
<evidence type="ECO:0000256" key="10">
    <source>
        <dbReference type="ARBA" id="ARBA00023145"/>
    </source>
</evidence>
<dbReference type="SUPFAM" id="SSF55486">
    <property type="entry name" value="Metalloproteases ('zincins'), catalytic domain"/>
    <property type="match status" value="1"/>
</dbReference>
<dbReference type="InterPro" id="IPR027268">
    <property type="entry name" value="Peptidase_M4/M1_CTD_sf"/>
</dbReference>
<dbReference type="EC" id="3.4.21.-" evidence="13"/>
<dbReference type="InterPro" id="IPR003137">
    <property type="entry name" value="PA_domain"/>
</dbReference>
<comment type="caution">
    <text evidence="13">The sequence shown here is derived from an EMBL/GenBank/DDBJ whole genome shotgun (WGS) entry which is preliminary data.</text>
</comment>
<evidence type="ECO:0000256" key="6">
    <source>
        <dbReference type="ARBA" id="ARBA00022723"/>
    </source>
</evidence>
<evidence type="ECO:0000313" key="14">
    <source>
        <dbReference type="Proteomes" id="UP000011910"/>
    </source>
</evidence>
<evidence type="ECO:0000256" key="9">
    <source>
        <dbReference type="ARBA" id="ARBA00023049"/>
    </source>
</evidence>
<dbReference type="Gene3D" id="3.50.30.30">
    <property type="match status" value="1"/>
</dbReference>
<dbReference type="InterPro" id="IPR050371">
    <property type="entry name" value="Fungal_virulence_M36"/>
</dbReference>
<accession>M7N7U9</accession>
<evidence type="ECO:0000256" key="8">
    <source>
        <dbReference type="ARBA" id="ARBA00022833"/>
    </source>
</evidence>
<keyword evidence="7 13" id="KW-0378">Hydrolase</keyword>
<evidence type="ECO:0000256" key="5">
    <source>
        <dbReference type="ARBA" id="ARBA00022670"/>
    </source>
</evidence>
<dbReference type="CDD" id="cd04818">
    <property type="entry name" value="PA_subtilisin_1"/>
    <property type="match status" value="1"/>
</dbReference>
<keyword evidence="14" id="KW-1185">Reference proteome</keyword>
<dbReference type="GO" id="GO:0006508">
    <property type="term" value="P:proteolysis"/>
    <property type="evidence" value="ECO:0007669"/>
    <property type="project" value="UniProtKB-KW"/>
</dbReference>
<sequence>MLFSTGGISLEPIPAKLVYLPMPDGSLALAWEVAIYTLDAQHYWVVQVDASTGKVLGEENRVVHCQFDNQGLDLEGKTMHALHKHAAAEQLLVGQLELPIPFAAEAEAMSTNTGSYRVFPMPIESPNHGSRSLLSGAADASASPQGWHYTPFGVDTRTRGNNVFAYEDPNNNGSFDNHSPDGGASLLFDYPLDLTQQPVAYRDAAITNLFYWNNITHDVWYQYGFDEAGGNFQYDNFGRGGKQNDPVLAEAQDSRNISATRNNANFLTRADGQTSRMQMYLWSGLPDQDLFRVTSPGAIAGSYPAIEAAFSKPLTPEAVTGSLVLLNDGLQNPEGCTAPTNAAELAGQIAVVYRGTCGFADKVQQAQIAGAIAVVVINNAPGAPITMGGAPTNPSPAITIPAVMISQESGQLIRAQLDAGVAVEIALKNDGSGPEVDGDFDNGIIVHEYGHGISIRLTGGPDNVGCLPSAYRYSDGVVRPTEQMGEGWSDWFALMMTMTKADTREKVRGIGTYASLQPTDGRGIRPAPYSTDFAVNNFTYGATNNEALSAPHGVGFVWATMLWDMTWDLIDQYGFDPDLYRGKGGNNMAMQLVIDGLKLQPCEPGFVNGRDAILLADRINYGGANQELIWKAFARRGLGANADQGLSRLRIDQTENFDLPAAYLCTEPLSITAVPTSEVYTGGVPTTLYLGYGPQSVTLQANGDATNQYSWSPATGLSDVTSANPVFTPTAEGSYTFTVQAVNADQCTKYATITIEVIDVRCGANNERIWVCHSGKGMCVDTPTDVAQHLAHGDQLGACGTGSEPVQVLTLDAMPNPFNTQTTIKFSMQLASNYTLELRNSNGTLVGIVAQGTSAAGQEHTVVLSRGSLKNGIYLLRLITDQEVATLRIMVSK</sequence>
<dbReference type="CDD" id="cd00146">
    <property type="entry name" value="PKD"/>
    <property type="match status" value="1"/>
</dbReference>
<organism evidence="13 14">
    <name type="scientific">Cesiribacter andamanensis AMV16</name>
    <dbReference type="NCBI Taxonomy" id="1279009"/>
    <lineage>
        <taxon>Bacteria</taxon>
        <taxon>Pseudomonadati</taxon>
        <taxon>Bacteroidota</taxon>
        <taxon>Cytophagia</taxon>
        <taxon>Cytophagales</taxon>
        <taxon>Cesiribacteraceae</taxon>
        <taxon>Cesiribacter</taxon>
    </lineage>
</organism>
<dbReference type="PATRIC" id="fig|1279009.4.peg.1618"/>
<dbReference type="EMBL" id="AODQ01000030">
    <property type="protein sequence ID" value="EMR03276.1"/>
    <property type="molecule type" value="Genomic_DNA"/>
</dbReference>
<dbReference type="InterPro" id="IPR013783">
    <property type="entry name" value="Ig-like_fold"/>
</dbReference>
<keyword evidence="10" id="KW-0865">Zymogen</keyword>
<dbReference type="Pfam" id="PF02225">
    <property type="entry name" value="PA"/>
    <property type="match status" value="1"/>
</dbReference>
<reference evidence="13 14" key="1">
    <citation type="journal article" date="2013" name="Genome Announc.">
        <title>Draft Genome Sequence of Cesiribacter andamanensis Strain AMV16T, Isolated from a Soil Sample from a Mud Volcano in the Andaman Islands, India.</title>
        <authorList>
            <person name="Shivaji S."/>
            <person name="Ara S."/>
            <person name="Begum Z."/>
            <person name="Srinivas T.N."/>
            <person name="Singh A."/>
            <person name="Kumar Pinnaka A."/>
        </authorList>
    </citation>
    <scope>NUCLEOTIDE SEQUENCE [LARGE SCALE GENOMIC DNA]</scope>
    <source>
        <strain evidence="13 14">AMV16</strain>
    </source>
</reference>
<keyword evidence="6" id="KW-0479">Metal-binding</keyword>
<proteinExistence type="inferred from homology"/>
<evidence type="ECO:0000259" key="11">
    <source>
        <dbReference type="Pfam" id="PF02225"/>
    </source>
</evidence>
<feature type="domain" description="Secretion system C-terminal sorting" evidence="12">
    <location>
        <begin position="815"/>
        <end position="889"/>
    </location>
</feature>
<dbReference type="Pfam" id="PF18962">
    <property type="entry name" value="Por_Secre_tail"/>
    <property type="match status" value="1"/>
</dbReference>
<feature type="domain" description="PA" evidence="11">
    <location>
        <begin position="319"/>
        <end position="412"/>
    </location>
</feature>
<dbReference type="NCBIfam" id="NF038113">
    <property type="entry name" value="T9SSA_dep_M36"/>
    <property type="match status" value="1"/>
</dbReference>
<dbReference type="Gene3D" id="2.60.40.10">
    <property type="entry name" value="Immunoglobulins"/>
    <property type="match status" value="1"/>
</dbReference>
<evidence type="ECO:0000313" key="13">
    <source>
        <dbReference type="EMBL" id="EMR03276.1"/>
    </source>
</evidence>
<comment type="cofactor">
    <cofactor evidence="1">
        <name>Zn(2+)</name>
        <dbReference type="ChEBI" id="CHEBI:29105"/>
    </cofactor>
</comment>
<dbReference type="GO" id="GO:0004222">
    <property type="term" value="F:metalloendopeptidase activity"/>
    <property type="evidence" value="ECO:0007669"/>
    <property type="project" value="InterPro"/>
</dbReference>
<evidence type="ECO:0000256" key="7">
    <source>
        <dbReference type="ARBA" id="ARBA00022801"/>
    </source>
</evidence>
<dbReference type="GO" id="GO:0008270">
    <property type="term" value="F:zinc ion binding"/>
    <property type="evidence" value="ECO:0007669"/>
    <property type="project" value="InterPro"/>
</dbReference>